<dbReference type="CDD" id="cd00041">
    <property type="entry name" value="CUB"/>
    <property type="match status" value="1"/>
</dbReference>
<dbReference type="PANTHER" id="PTHR24251">
    <property type="entry name" value="OVOCHYMASE-RELATED"/>
    <property type="match status" value="1"/>
</dbReference>
<gene>
    <name evidence="4" type="ORF">CTOB1V02_LOCUS12233</name>
</gene>
<name>A0A7R8ZWK8_9CRUS</name>
<evidence type="ECO:0000256" key="1">
    <source>
        <dbReference type="ARBA" id="ARBA00022737"/>
    </source>
</evidence>
<protein>
    <submittedName>
        <fullName evidence="4">Uncharacterized protein</fullName>
    </submittedName>
</protein>
<evidence type="ECO:0000256" key="2">
    <source>
        <dbReference type="ARBA" id="ARBA00023157"/>
    </source>
</evidence>
<accession>A0A7R8ZWK8</accession>
<sequence>MLITLKKFVAFASQAPFASTAKIRLVEKPGMFSSSVLWLNKASSCWMGVISLVMLLHAHQVDAHRNQNKPNKSECEKIINSRTERSGEIDSPGFPRPYPQNTSCTYIFQGDKSERVRIEFQQFDLGPVTKDDIVDEKYPCRTMDKVSVYVHDPGTEEQDKIEYFCGQEIPMAVMSTGNVMKVQFDGRRNPRKKNNGFRAKFSFLTDVQQWGNLQAVDCSFDILSDYPLLFEE</sequence>
<reference evidence="4" key="1">
    <citation type="submission" date="2020-11" db="EMBL/GenBank/DDBJ databases">
        <authorList>
            <person name="Tran Van P."/>
        </authorList>
    </citation>
    <scope>NUCLEOTIDE SEQUENCE</scope>
</reference>
<evidence type="ECO:0000256" key="3">
    <source>
        <dbReference type="PROSITE-ProRule" id="PRU00059"/>
    </source>
</evidence>
<dbReference type="AlphaFoldDB" id="A0A7R8ZWK8"/>
<dbReference type="EMBL" id="OB668640">
    <property type="protein sequence ID" value="CAD7234417.1"/>
    <property type="molecule type" value="Genomic_DNA"/>
</dbReference>
<keyword evidence="2" id="KW-1015">Disulfide bond</keyword>
<organism evidence="4">
    <name type="scientific">Cyprideis torosa</name>
    <dbReference type="NCBI Taxonomy" id="163714"/>
    <lineage>
        <taxon>Eukaryota</taxon>
        <taxon>Metazoa</taxon>
        <taxon>Ecdysozoa</taxon>
        <taxon>Arthropoda</taxon>
        <taxon>Crustacea</taxon>
        <taxon>Oligostraca</taxon>
        <taxon>Ostracoda</taxon>
        <taxon>Podocopa</taxon>
        <taxon>Podocopida</taxon>
        <taxon>Cytherocopina</taxon>
        <taxon>Cytheroidea</taxon>
        <taxon>Cytherideidae</taxon>
        <taxon>Cyprideis</taxon>
    </lineage>
</organism>
<dbReference type="OrthoDB" id="6369184at2759"/>
<dbReference type="SMART" id="SM00042">
    <property type="entry name" value="CUB"/>
    <property type="match status" value="1"/>
</dbReference>
<dbReference type="PROSITE" id="PS01180">
    <property type="entry name" value="CUB"/>
    <property type="match status" value="1"/>
</dbReference>
<dbReference type="InterPro" id="IPR000859">
    <property type="entry name" value="CUB_dom"/>
</dbReference>
<evidence type="ECO:0000313" key="4">
    <source>
        <dbReference type="EMBL" id="CAD7234417.1"/>
    </source>
</evidence>
<dbReference type="SUPFAM" id="SSF49854">
    <property type="entry name" value="Spermadhesin, CUB domain"/>
    <property type="match status" value="1"/>
</dbReference>
<dbReference type="Gene3D" id="2.60.120.290">
    <property type="entry name" value="Spermadhesin, CUB domain"/>
    <property type="match status" value="1"/>
</dbReference>
<proteinExistence type="predicted"/>
<comment type="caution">
    <text evidence="3">Lacks conserved residue(s) required for the propagation of feature annotation.</text>
</comment>
<keyword evidence="1" id="KW-0677">Repeat</keyword>
<dbReference type="PANTHER" id="PTHR24251:SF50">
    <property type="entry name" value="ATTRACTIN-LIKE 1A"/>
    <property type="match status" value="1"/>
</dbReference>
<dbReference type="Pfam" id="PF00431">
    <property type="entry name" value="CUB"/>
    <property type="match status" value="1"/>
</dbReference>
<dbReference type="InterPro" id="IPR035914">
    <property type="entry name" value="Sperma_CUB_dom_sf"/>
</dbReference>